<comment type="caution">
    <text evidence="7">The sequence shown here is derived from an EMBL/GenBank/DDBJ whole genome shotgun (WGS) entry which is preliminary data.</text>
</comment>
<evidence type="ECO:0000313" key="7">
    <source>
        <dbReference type="EMBL" id="PYE53495.1"/>
    </source>
</evidence>
<keyword evidence="2" id="KW-1003">Cell membrane</keyword>
<dbReference type="OrthoDB" id="55423at2"/>
<sequence>MPRLQRYIFRELYPPLVLGSLLFTAVVSFGLYFVSSQWLIGAPVALILQYLALQVPYNLTMVFPMAVVLMVVVAYGRLANERELGAAQTGGVGLGRLAVPAALLALLVSGVSLYFSEWVVPRANIEARSLYWDGITGAGLSQLNGRTVEIGPGLELHFERYDTQTRRMNRVRLQQWQNAQGSADASGRQAIVLFADSGTYEGNSITLRNYRFYRLNYAAIDALGSLAPNVSDEAFREAVRGVFPFASSAEGTIEIDTGLSRKRAIAEFADTISADSVSLSRLWATANDQDATSAERQEARSALSRKLALPLGNLVLVLAALPFALRFGRTMGVALGVALLIAVAYYLTYVLGLSLGGRVIPQEVAPWVANVLFGVGGLLMLRRAS</sequence>
<evidence type="ECO:0000256" key="4">
    <source>
        <dbReference type="ARBA" id="ARBA00022989"/>
    </source>
</evidence>
<accession>A0A318S6W0</accession>
<proteinExistence type="predicted"/>
<dbReference type="EMBL" id="QJSX01000008">
    <property type="protein sequence ID" value="PYE53495.1"/>
    <property type="molecule type" value="Genomic_DNA"/>
</dbReference>
<evidence type="ECO:0000313" key="8">
    <source>
        <dbReference type="Proteomes" id="UP000248326"/>
    </source>
</evidence>
<evidence type="ECO:0000256" key="6">
    <source>
        <dbReference type="SAM" id="Phobius"/>
    </source>
</evidence>
<name>A0A318S6W0_9DEIO</name>
<feature type="transmembrane region" description="Helical" evidence="6">
    <location>
        <begin position="12"/>
        <end position="35"/>
    </location>
</feature>
<feature type="transmembrane region" description="Helical" evidence="6">
    <location>
        <begin position="307"/>
        <end position="325"/>
    </location>
</feature>
<dbReference type="Pfam" id="PF03739">
    <property type="entry name" value="LptF_LptG"/>
    <property type="match status" value="1"/>
</dbReference>
<feature type="transmembrane region" description="Helical" evidence="6">
    <location>
        <begin position="332"/>
        <end position="352"/>
    </location>
</feature>
<feature type="transmembrane region" description="Helical" evidence="6">
    <location>
        <begin position="364"/>
        <end position="381"/>
    </location>
</feature>
<evidence type="ECO:0000256" key="3">
    <source>
        <dbReference type="ARBA" id="ARBA00022692"/>
    </source>
</evidence>
<evidence type="ECO:0000256" key="1">
    <source>
        <dbReference type="ARBA" id="ARBA00004651"/>
    </source>
</evidence>
<dbReference type="Proteomes" id="UP000248326">
    <property type="component" value="Unassembled WGS sequence"/>
</dbReference>
<dbReference type="PANTHER" id="PTHR33529">
    <property type="entry name" value="SLR0882 PROTEIN-RELATED"/>
    <property type="match status" value="1"/>
</dbReference>
<organism evidence="7 8">
    <name type="scientific">Deinococcus yavapaiensis KR-236</name>
    <dbReference type="NCBI Taxonomy" id="694435"/>
    <lineage>
        <taxon>Bacteria</taxon>
        <taxon>Thermotogati</taxon>
        <taxon>Deinococcota</taxon>
        <taxon>Deinococci</taxon>
        <taxon>Deinococcales</taxon>
        <taxon>Deinococcaceae</taxon>
        <taxon>Deinococcus</taxon>
    </lineage>
</organism>
<dbReference type="RefSeq" id="WP_110886868.1">
    <property type="nucleotide sequence ID" value="NZ_QJSX01000008.1"/>
</dbReference>
<dbReference type="PANTHER" id="PTHR33529:SF2">
    <property type="entry name" value="LIPOPOLYSACCHARIDE EXPORT SYSTEM PERMEASE PROTEIN LPTG"/>
    <property type="match status" value="1"/>
</dbReference>
<keyword evidence="4 6" id="KW-1133">Transmembrane helix</keyword>
<dbReference type="GO" id="GO:0043190">
    <property type="term" value="C:ATP-binding cassette (ABC) transporter complex"/>
    <property type="evidence" value="ECO:0007669"/>
    <property type="project" value="TreeGrafter"/>
</dbReference>
<dbReference type="AlphaFoldDB" id="A0A318S6W0"/>
<gene>
    <name evidence="7" type="ORF">DES52_10824</name>
</gene>
<dbReference type="InterPro" id="IPR005495">
    <property type="entry name" value="LptG/LptF_permease"/>
</dbReference>
<feature type="transmembrane region" description="Helical" evidence="6">
    <location>
        <begin position="55"/>
        <end position="76"/>
    </location>
</feature>
<keyword evidence="8" id="KW-1185">Reference proteome</keyword>
<keyword evidence="5 6" id="KW-0472">Membrane</keyword>
<protein>
    <submittedName>
        <fullName evidence="7">Lipopolysaccharide export system permease protein</fullName>
    </submittedName>
</protein>
<feature type="transmembrane region" description="Helical" evidence="6">
    <location>
        <begin position="97"/>
        <end position="115"/>
    </location>
</feature>
<keyword evidence="3 6" id="KW-0812">Transmembrane</keyword>
<evidence type="ECO:0000256" key="5">
    <source>
        <dbReference type="ARBA" id="ARBA00023136"/>
    </source>
</evidence>
<comment type="subcellular location">
    <subcellularLocation>
        <location evidence="1">Cell membrane</location>
        <topology evidence="1">Multi-pass membrane protein</topology>
    </subcellularLocation>
</comment>
<dbReference type="GO" id="GO:0015920">
    <property type="term" value="P:lipopolysaccharide transport"/>
    <property type="evidence" value="ECO:0007669"/>
    <property type="project" value="TreeGrafter"/>
</dbReference>
<reference evidence="7 8" key="1">
    <citation type="submission" date="2018-06" db="EMBL/GenBank/DDBJ databases">
        <title>Genomic Encyclopedia of Type Strains, Phase IV (KMG-IV): sequencing the most valuable type-strain genomes for metagenomic binning, comparative biology and taxonomic classification.</title>
        <authorList>
            <person name="Goeker M."/>
        </authorList>
    </citation>
    <scope>NUCLEOTIDE SEQUENCE [LARGE SCALE GENOMIC DNA]</scope>
    <source>
        <strain evidence="7 8">DSM 18048</strain>
    </source>
</reference>
<evidence type="ECO:0000256" key="2">
    <source>
        <dbReference type="ARBA" id="ARBA00022475"/>
    </source>
</evidence>